<dbReference type="PANTHER" id="PTHR23522">
    <property type="entry name" value="BLL5896 PROTEIN"/>
    <property type="match status" value="1"/>
</dbReference>
<proteinExistence type="predicted"/>
<evidence type="ECO:0000313" key="8">
    <source>
        <dbReference type="EMBL" id="GKH00117.1"/>
    </source>
</evidence>
<dbReference type="GO" id="GO:0005886">
    <property type="term" value="C:plasma membrane"/>
    <property type="evidence" value="ECO:0007669"/>
    <property type="project" value="UniProtKB-SubCell"/>
</dbReference>
<evidence type="ECO:0000256" key="4">
    <source>
        <dbReference type="ARBA" id="ARBA00022519"/>
    </source>
</evidence>
<dbReference type="GeneID" id="93151044"/>
<dbReference type="InterPro" id="IPR036259">
    <property type="entry name" value="MFS_trans_sf"/>
</dbReference>
<comment type="caution">
    <text evidence="8">The sequence shown here is derived from an EMBL/GenBank/DDBJ whole genome shotgun (WGS) entry which is preliminary data.</text>
</comment>
<sequence length="385" mass="43316">MKKQKFPINLFLPYLGFYSAQAIFGTYLNLYLNDVGFSKTQMGMFTSLSTLLVLIVQPLWGYVSDRSKTKNRILNLLLIAGATTILGFYLNINYWWIMVVNCLFCVFYNPVPPLLDNLSLETLESSKSIFDFGHIRLGGTVGYAIGVLTAGQLMQNQYRRMFYMISLLLLCAFICLQFVPPVMGYRQKAKKSSFKELLSDKKIFCFIFMNFIFSLGTVIYYSYYPLYFTTIGGDSQKVGILMFVTAVSEVPFWLIAGRLTERFGYKKMMVVAAVVTGLRWTTLSIAMNPLAAICINLTHGFCFVTLNYCIVTYINVHVPRDLRATGQSMNNMVTTILSRVIGGVLIGYLSDIFGVPTMLRLAGAAAFIGAGIFSVCYHLIEKKEG</sequence>
<dbReference type="PANTHER" id="PTHR23522:SF10">
    <property type="entry name" value="3-PHENYLPROPIONIC ACID TRANSPORTER-RELATED"/>
    <property type="match status" value="1"/>
</dbReference>
<evidence type="ECO:0000313" key="9">
    <source>
        <dbReference type="Proteomes" id="UP001055091"/>
    </source>
</evidence>
<dbReference type="RefSeq" id="WP_006774485.1">
    <property type="nucleotide sequence ID" value="NZ_BQNJ01000001.1"/>
</dbReference>
<evidence type="ECO:0000256" key="5">
    <source>
        <dbReference type="ARBA" id="ARBA00022692"/>
    </source>
</evidence>
<organism evidence="8 9">
    <name type="scientific">Hungatella hathewayi</name>
    <dbReference type="NCBI Taxonomy" id="154046"/>
    <lineage>
        <taxon>Bacteria</taxon>
        <taxon>Bacillati</taxon>
        <taxon>Bacillota</taxon>
        <taxon>Clostridia</taxon>
        <taxon>Lachnospirales</taxon>
        <taxon>Lachnospiraceae</taxon>
        <taxon>Hungatella</taxon>
    </lineage>
</organism>
<keyword evidence="4" id="KW-0997">Cell inner membrane</keyword>
<keyword evidence="7" id="KW-0472">Membrane</keyword>
<keyword evidence="2" id="KW-0813">Transport</keyword>
<dbReference type="Gene3D" id="1.20.1250.20">
    <property type="entry name" value="MFS general substrate transporter like domains"/>
    <property type="match status" value="2"/>
</dbReference>
<evidence type="ECO:0000256" key="3">
    <source>
        <dbReference type="ARBA" id="ARBA00022475"/>
    </source>
</evidence>
<evidence type="ECO:0000256" key="1">
    <source>
        <dbReference type="ARBA" id="ARBA00004429"/>
    </source>
</evidence>
<evidence type="ECO:0000256" key="7">
    <source>
        <dbReference type="ARBA" id="ARBA00023136"/>
    </source>
</evidence>
<evidence type="ECO:0000256" key="6">
    <source>
        <dbReference type="ARBA" id="ARBA00022989"/>
    </source>
</evidence>
<comment type="subcellular location">
    <subcellularLocation>
        <location evidence="1">Cell inner membrane</location>
        <topology evidence="1">Multi-pass membrane protein</topology>
    </subcellularLocation>
</comment>
<keyword evidence="5" id="KW-0812">Transmembrane</keyword>
<dbReference type="EMBL" id="BQNJ01000001">
    <property type="protein sequence ID" value="GKH00117.1"/>
    <property type="molecule type" value="Genomic_DNA"/>
</dbReference>
<dbReference type="SUPFAM" id="SSF103473">
    <property type="entry name" value="MFS general substrate transporter"/>
    <property type="match status" value="1"/>
</dbReference>
<protein>
    <submittedName>
        <fullName evidence="8">MFS transporter</fullName>
    </submittedName>
</protein>
<dbReference type="PROSITE" id="PS50850">
    <property type="entry name" value="MFS"/>
    <property type="match status" value="1"/>
</dbReference>
<evidence type="ECO:0000256" key="2">
    <source>
        <dbReference type="ARBA" id="ARBA00022448"/>
    </source>
</evidence>
<name>A0A413WU84_9FIRM</name>
<dbReference type="InterPro" id="IPR020846">
    <property type="entry name" value="MFS_dom"/>
</dbReference>
<dbReference type="AlphaFoldDB" id="A0A413WU84"/>
<dbReference type="InterPro" id="IPR024989">
    <property type="entry name" value="MFS_assoc_dom"/>
</dbReference>
<dbReference type="GO" id="GO:0030395">
    <property type="term" value="F:lactose binding"/>
    <property type="evidence" value="ECO:0007669"/>
    <property type="project" value="TreeGrafter"/>
</dbReference>
<reference evidence="8" key="1">
    <citation type="submission" date="2022-01" db="EMBL/GenBank/DDBJ databases">
        <title>Novel bile acid biosynthetic pathways are enriched in the microbiome of centenarians.</title>
        <authorList>
            <person name="Sato Y."/>
            <person name="Atarashi K."/>
            <person name="Plichta R.D."/>
            <person name="Arai Y."/>
            <person name="Sasajima S."/>
            <person name="Kearney M.S."/>
            <person name="Suda W."/>
            <person name="Takeshita K."/>
            <person name="Sasaki T."/>
            <person name="Okamoto S."/>
            <person name="Skelly N.A."/>
            <person name="Okamura Y."/>
            <person name="Vlamakis H."/>
            <person name="Li Y."/>
            <person name="Tanoue T."/>
            <person name="Takei H."/>
            <person name="Nittono H."/>
            <person name="Narushima S."/>
            <person name="Irie J."/>
            <person name="Itoh H."/>
            <person name="Moriya K."/>
            <person name="Sugiura Y."/>
            <person name="Suematsu M."/>
            <person name="Moritoki N."/>
            <person name="Shibata S."/>
            <person name="Littman R.D."/>
            <person name="Fischbach A.M."/>
            <person name="Uwamino Y."/>
            <person name="Inoue T."/>
            <person name="Honda A."/>
            <person name="Hattori M."/>
            <person name="Murai T."/>
            <person name="Xavier J.R."/>
            <person name="Hirose N."/>
            <person name="Honda K."/>
        </authorList>
    </citation>
    <scope>NUCLEOTIDE SEQUENCE</scope>
    <source>
        <strain evidence="8">CE91-St55</strain>
    </source>
</reference>
<gene>
    <name evidence="8" type="ORF">CE91St55_20980</name>
</gene>
<dbReference type="GO" id="GO:0015528">
    <property type="term" value="F:lactose:proton symporter activity"/>
    <property type="evidence" value="ECO:0007669"/>
    <property type="project" value="TreeGrafter"/>
</dbReference>
<keyword evidence="6" id="KW-1133">Transmembrane helix</keyword>
<accession>A0A413WU84</accession>
<keyword evidence="3" id="KW-1003">Cell membrane</keyword>
<dbReference type="Pfam" id="PF12832">
    <property type="entry name" value="MFS_1_like"/>
    <property type="match status" value="1"/>
</dbReference>
<dbReference type="Proteomes" id="UP001055091">
    <property type="component" value="Unassembled WGS sequence"/>
</dbReference>